<accession>A0A852VT66</accession>
<dbReference type="Pfam" id="PF12502">
    <property type="entry name" value="DUF3710"/>
    <property type="match status" value="1"/>
</dbReference>
<dbReference type="RefSeq" id="WP_185989789.1">
    <property type="nucleotide sequence ID" value="NZ_JACCAE010000001.1"/>
</dbReference>
<gene>
    <name evidence="2" type="ORF">BJY20_000173</name>
</gene>
<organism evidence="2 3">
    <name type="scientific">Janibacter cremeus</name>
    <dbReference type="NCBI Taxonomy" id="1285192"/>
    <lineage>
        <taxon>Bacteria</taxon>
        <taxon>Bacillati</taxon>
        <taxon>Actinomycetota</taxon>
        <taxon>Actinomycetes</taxon>
        <taxon>Micrococcales</taxon>
        <taxon>Intrasporangiaceae</taxon>
        <taxon>Janibacter</taxon>
    </lineage>
</organism>
<keyword evidence="3" id="KW-1185">Reference proteome</keyword>
<name>A0A852VT66_9MICO</name>
<protein>
    <recommendedName>
        <fullName evidence="4">DUF3710 domain-containing protein</fullName>
    </recommendedName>
</protein>
<evidence type="ECO:0000256" key="1">
    <source>
        <dbReference type="SAM" id="MobiDB-lite"/>
    </source>
</evidence>
<proteinExistence type="predicted"/>
<comment type="caution">
    <text evidence="2">The sequence shown here is derived from an EMBL/GenBank/DDBJ whole genome shotgun (WGS) entry which is preliminary data.</text>
</comment>
<dbReference type="EMBL" id="JACCAE010000001">
    <property type="protein sequence ID" value="NYF96781.1"/>
    <property type="molecule type" value="Genomic_DNA"/>
</dbReference>
<feature type="region of interest" description="Disordered" evidence="1">
    <location>
        <begin position="1"/>
        <end position="60"/>
    </location>
</feature>
<evidence type="ECO:0000313" key="2">
    <source>
        <dbReference type="EMBL" id="NYF96781.1"/>
    </source>
</evidence>
<dbReference type="AlphaFoldDB" id="A0A852VT66"/>
<feature type="region of interest" description="Disordered" evidence="1">
    <location>
        <begin position="214"/>
        <end position="261"/>
    </location>
</feature>
<evidence type="ECO:0008006" key="4">
    <source>
        <dbReference type="Google" id="ProtNLM"/>
    </source>
</evidence>
<evidence type="ECO:0000313" key="3">
    <source>
        <dbReference type="Proteomes" id="UP000554054"/>
    </source>
</evidence>
<feature type="compositionally biased region" description="Basic and acidic residues" evidence="1">
    <location>
        <begin position="246"/>
        <end position="261"/>
    </location>
</feature>
<reference evidence="2 3" key="1">
    <citation type="submission" date="2020-07" db="EMBL/GenBank/DDBJ databases">
        <title>Sequencing the genomes of 1000 actinobacteria strains.</title>
        <authorList>
            <person name="Klenk H.-P."/>
        </authorList>
    </citation>
    <scope>NUCLEOTIDE SEQUENCE [LARGE SCALE GENOMIC DNA]</scope>
    <source>
        <strain evidence="2 3">DSM 26154</strain>
    </source>
</reference>
<dbReference type="Proteomes" id="UP000554054">
    <property type="component" value="Unassembled WGS sequence"/>
</dbReference>
<dbReference type="InterPro" id="IPR022183">
    <property type="entry name" value="DUF3710"/>
</dbReference>
<feature type="compositionally biased region" description="Polar residues" evidence="1">
    <location>
        <begin position="11"/>
        <end position="27"/>
    </location>
</feature>
<sequence>MMFGRKKKQVSQDTANESPQTQSSQPDVSGADPAVRDVPETPADTAGEARAVGAVDGPRDSVDVDDLGSMVDLGCVHVRPAPGMELRLELDAKTNDVSGLQLGNDDGAVQVQVFAAPRSSGIWDEIRGEITEMISGNGGTVEETDGTFGTELRTRLAQTGPQGRTVFAPAVFAGVDGPRWFLRAVYSGAPAIDESARAAFDECVRSIVVTRGEEPRAPREMLPLTMPANAEQGQAGPGEDGTPVDDDLKPFERGPEITEVR</sequence>